<feature type="active site" description="Proton donor" evidence="4">
    <location>
        <position position="50"/>
    </location>
</feature>
<evidence type="ECO:0000256" key="4">
    <source>
        <dbReference type="PIRSR" id="PIRSR000097-1"/>
    </source>
</evidence>
<evidence type="ECO:0000256" key="3">
    <source>
        <dbReference type="ARBA" id="ARBA00023002"/>
    </source>
</evidence>
<keyword evidence="3" id="KW-0560">Oxidoreductase</keyword>
<dbReference type="RefSeq" id="WP_187578683.1">
    <property type="nucleotide sequence ID" value="NZ_CP060713.1"/>
</dbReference>
<accession>A0A7G9RB66</accession>
<gene>
    <name evidence="8" type="ORF">H9L09_20845</name>
</gene>
<dbReference type="Pfam" id="PF00248">
    <property type="entry name" value="Aldo_ket_red"/>
    <property type="match status" value="1"/>
</dbReference>
<feature type="binding site" evidence="5">
    <location>
        <position position="108"/>
    </location>
    <ligand>
        <name>substrate</name>
    </ligand>
</feature>
<evidence type="ECO:0000256" key="2">
    <source>
        <dbReference type="ARBA" id="ARBA00022857"/>
    </source>
</evidence>
<dbReference type="KEGG" id="nmes:H9L09_20845"/>
<keyword evidence="2" id="KW-0521">NADP</keyword>
<reference evidence="8 9" key="1">
    <citation type="submission" date="2020-08" db="EMBL/GenBank/DDBJ databases">
        <title>Genome sequence of Nocardioides mesophilus KACC 16243T.</title>
        <authorList>
            <person name="Hyun D.-W."/>
            <person name="Bae J.-W."/>
        </authorList>
    </citation>
    <scope>NUCLEOTIDE SEQUENCE [LARGE SCALE GENOMIC DNA]</scope>
    <source>
        <strain evidence="8 9">KACC 16243</strain>
    </source>
</reference>
<evidence type="ECO:0000256" key="5">
    <source>
        <dbReference type="PIRSR" id="PIRSR000097-2"/>
    </source>
</evidence>
<dbReference type="InterPro" id="IPR023210">
    <property type="entry name" value="NADP_OxRdtase_dom"/>
</dbReference>
<keyword evidence="9" id="KW-1185">Reference proteome</keyword>
<dbReference type="AlphaFoldDB" id="A0A7G9RB66"/>
<dbReference type="SUPFAM" id="SSF51430">
    <property type="entry name" value="NAD(P)-linked oxidoreductase"/>
    <property type="match status" value="1"/>
</dbReference>
<dbReference type="InterPro" id="IPR018170">
    <property type="entry name" value="Aldo/ket_reductase_CS"/>
</dbReference>
<dbReference type="PIRSF" id="PIRSF000097">
    <property type="entry name" value="AKR"/>
    <property type="match status" value="1"/>
</dbReference>
<name>A0A7G9RB66_9ACTN</name>
<sequence length="274" mass="30575">MSVPQVLLNNGVEIPQIGMGVWRVPAARAREVVARALELGYRHVDTASLYGNEEGVGQAVRESGLDRDAVFVTSKVWNDDQGYDATLRAFDTSMAKLGFEVLDLYLIHWPAGGRGLTTQTWRALERLYLDGRVRAIGVSNFEPHHLQRLLDRVEVVPAVNQVELHPYLQQHEVRAANAAHGIVTEAWSPLAKGGELLGDPVITRIARKHERTPAQVVLRWHLDHDTVVIPKSVTPSRMEENLDALGFELDEEDLRRIDGLDRGLRVGPHPDHVA</sequence>
<dbReference type="Proteomes" id="UP000515947">
    <property type="component" value="Chromosome"/>
</dbReference>
<organism evidence="8 9">
    <name type="scientific">Nocardioides mesophilus</name>
    <dbReference type="NCBI Taxonomy" id="433659"/>
    <lineage>
        <taxon>Bacteria</taxon>
        <taxon>Bacillati</taxon>
        <taxon>Actinomycetota</taxon>
        <taxon>Actinomycetes</taxon>
        <taxon>Propionibacteriales</taxon>
        <taxon>Nocardioidaceae</taxon>
        <taxon>Nocardioides</taxon>
    </lineage>
</organism>
<dbReference type="InterPro" id="IPR036812">
    <property type="entry name" value="NAD(P)_OxRdtase_dom_sf"/>
</dbReference>
<proteinExistence type="inferred from homology"/>
<feature type="site" description="Lowers pKa of active site Tyr" evidence="6">
    <location>
        <position position="75"/>
    </location>
</feature>
<protein>
    <submittedName>
        <fullName evidence="8">Aldo/keto reductase</fullName>
    </submittedName>
</protein>
<evidence type="ECO:0000313" key="8">
    <source>
        <dbReference type="EMBL" id="QNN52841.1"/>
    </source>
</evidence>
<evidence type="ECO:0000313" key="9">
    <source>
        <dbReference type="Proteomes" id="UP000515947"/>
    </source>
</evidence>
<comment type="similarity">
    <text evidence="1">Belongs to the aldo/keto reductase family.</text>
</comment>
<evidence type="ECO:0000256" key="6">
    <source>
        <dbReference type="PIRSR" id="PIRSR000097-3"/>
    </source>
</evidence>
<evidence type="ECO:0000256" key="1">
    <source>
        <dbReference type="ARBA" id="ARBA00007905"/>
    </source>
</evidence>
<dbReference type="PANTHER" id="PTHR43827">
    <property type="entry name" value="2,5-DIKETO-D-GLUCONIC ACID REDUCTASE"/>
    <property type="match status" value="1"/>
</dbReference>
<dbReference type="EMBL" id="CP060713">
    <property type="protein sequence ID" value="QNN52841.1"/>
    <property type="molecule type" value="Genomic_DNA"/>
</dbReference>
<dbReference type="PRINTS" id="PR00069">
    <property type="entry name" value="ALDKETRDTASE"/>
</dbReference>
<dbReference type="InterPro" id="IPR020471">
    <property type="entry name" value="AKR"/>
</dbReference>
<evidence type="ECO:0000259" key="7">
    <source>
        <dbReference type="Pfam" id="PF00248"/>
    </source>
</evidence>
<dbReference type="PROSITE" id="PS00798">
    <property type="entry name" value="ALDOKETO_REDUCTASE_1"/>
    <property type="match status" value="1"/>
</dbReference>
<dbReference type="FunFam" id="3.20.20.100:FF:000015">
    <property type="entry name" value="Oxidoreductase, aldo/keto reductase family"/>
    <property type="match status" value="1"/>
</dbReference>
<dbReference type="PROSITE" id="PS00063">
    <property type="entry name" value="ALDOKETO_REDUCTASE_3"/>
    <property type="match status" value="1"/>
</dbReference>
<dbReference type="GO" id="GO:0016616">
    <property type="term" value="F:oxidoreductase activity, acting on the CH-OH group of donors, NAD or NADP as acceptor"/>
    <property type="evidence" value="ECO:0007669"/>
    <property type="project" value="UniProtKB-ARBA"/>
</dbReference>
<dbReference type="Gene3D" id="3.20.20.100">
    <property type="entry name" value="NADP-dependent oxidoreductase domain"/>
    <property type="match status" value="1"/>
</dbReference>
<dbReference type="PROSITE" id="PS00062">
    <property type="entry name" value="ALDOKETO_REDUCTASE_2"/>
    <property type="match status" value="1"/>
</dbReference>
<dbReference type="PANTHER" id="PTHR43827:SF3">
    <property type="entry name" value="NADP-DEPENDENT OXIDOREDUCTASE DOMAIN-CONTAINING PROTEIN"/>
    <property type="match status" value="1"/>
</dbReference>
<feature type="domain" description="NADP-dependent oxidoreductase" evidence="7">
    <location>
        <begin position="17"/>
        <end position="261"/>
    </location>
</feature>